<dbReference type="SUPFAM" id="SSF51735">
    <property type="entry name" value="NAD(P)-binding Rossmann-fold domains"/>
    <property type="match status" value="1"/>
</dbReference>
<evidence type="ECO:0000259" key="1">
    <source>
        <dbReference type="Pfam" id="PF13460"/>
    </source>
</evidence>
<keyword evidence="3" id="KW-1185">Reference proteome</keyword>
<sequence>MTTVLVVGGTGTAGSAAVSELASRGHTVRVLSRHAPTDLPGGATHTPGDLLTGAGVPEALTGVDVVVSAANGQTRATRPVFTDGARTLTAAARDAGVRRLVLLSIVGVDRVKFAYYEALVEQERIFTQSGLDTTVVRCTQFHSLVRSLFAATARVGVLPAVRGARFQSIAPADVGRALTEAALAPTPVARIEIGGPEPESMRDLAHTWKRVTASRAVVVGLPVPGAVGRFLREGRNLTPENRYGTTTFEEWLASNGS</sequence>
<dbReference type="InterPro" id="IPR016040">
    <property type="entry name" value="NAD(P)-bd_dom"/>
</dbReference>
<accession>A0ABW4P778</accession>
<dbReference type="EMBL" id="JBHUFB010000010">
    <property type="protein sequence ID" value="MFD1813270.1"/>
    <property type="molecule type" value="Genomic_DNA"/>
</dbReference>
<comment type="caution">
    <text evidence="2">The sequence shown here is derived from an EMBL/GenBank/DDBJ whole genome shotgun (WGS) entry which is preliminary data.</text>
</comment>
<dbReference type="Proteomes" id="UP001597286">
    <property type="component" value="Unassembled WGS sequence"/>
</dbReference>
<dbReference type="RefSeq" id="WP_378485745.1">
    <property type="nucleotide sequence ID" value="NZ_JBHUFB010000010.1"/>
</dbReference>
<evidence type="ECO:0000313" key="2">
    <source>
        <dbReference type="EMBL" id="MFD1813270.1"/>
    </source>
</evidence>
<organism evidence="2 3">
    <name type="scientific">Rhodococcus gannanensis</name>
    <dbReference type="NCBI Taxonomy" id="1960308"/>
    <lineage>
        <taxon>Bacteria</taxon>
        <taxon>Bacillati</taxon>
        <taxon>Actinomycetota</taxon>
        <taxon>Actinomycetes</taxon>
        <taxon>Mycobacteriales</taxon>
        <taxon>Nocardiaceae</taxon>
        <taxon>Rhodococcus</taxon>
    </lineage>
</organism>
<protein>
    <submittedName>
        <fullName evidence="2">SDR family oxidoreductase</fullName>
    </submittedName>
</protein>
<proteinExistence type="predicted"/>
<dbReference type="InterPro" id="IPR036291">
    <property type="entry name" value="NAD(P)-bd_dom_sf"/>
</dbReference>
<dbReference type="PANTHER" id="PTHR43162:SF1">
    <property type="entry name" value="PRESTALK A DIFFERENTIATION PROTEIN A"/>
    <property type="match status" value="1"/>
</dbReference>
<gene>
    <name evidence="2" type="ORF">ACFSJG_13680</name>
</gene>
<dbReference type="Pfam" id="PF13460">
    <property type="entry name" value="NAD_binding_10"/>
    <property type="match status" value="1"/>
</dbReference>
<dbReference type="Gene3D" id="3.40.50.720">
    <property type="entry name" value="NAD(P)-binding Rossmann-like Domain"/>
    <property type="match status" value="1"/>
</dbReference>
<dbReference type="InterPro" id="IPR051604">
    <property type="entry name" value="Ergot_Alk_Oxidoreductase"/>
</dbReference>
<dbReference type="PANTHER" id="PTHR43162">
    <property type="match status" value="1"/>
</dbReference>
<reference evidence="3" key="1">
    <citation type="journal article" date="2019" name="Int. J. Syst. Evol. Microbiol.">
        <title>The Global Catalogue of Microorganisms (GCM) 10K type strain sequencing project: providing services to taxonomists for standard genome sequencing and annotation.</title>
        <authorList>
            <consortium name="The Broad Institute Genomics Platform"/>
            <consortium name="The Broad Institute Genome Sequencing Center for Infectious Disease"/>
            <person name="Wu L."/>
            <person name="Ma J."/>
        </authorList>
    </citation>
    <scope>NUCLEOTIDE SEQUENCE [LARGE SCALE GENOMIC DNA]</scope>
    <source>
        <strain evidence="3">DT72</strain>
    </source>
</reference>
<feature type="domain" description="NAD(P)-binding" evidence="1">
    <location>
        <begin position="8"/>
        <end position="182"/>
    </location>
</feature>
<name>A0ABW4P778_9NOCA</name>
<evidence type="ECO:0000313" key="3">
    <source>
        <dbReference type="Proteomes" id="UP001597286"/>
    </source>
</evidence>